<feature type="domain" description="SLC12A transporter C-terminal" evidence="5">
    <location>
        <begin position="123"/>
        <end position="207"/>
    </location>
</feature>
<name>A0A0N5DBP1_THECL</name>
<keyword evidence="7" id="KW-1185">Reference proteome</keyword>
<evidence type="ECO:0000256" key="3">
    <source>
        <dbReference type="ARBA" id="ARBA00022989"/>
    </source>
</evidence>
<dbReference type="Pfam" id="PF03522">
    <property type="entry name" value="SLC12"/>
    <property type="match status" value="1"/>
</dbReference>
<evidence type="ECO:0000313" key="7">
    <source>
        <dbReference type="Proteomes" id="UP000276776"/>
    </source>
</evidence>
<dbReference type="EMBL" id="UYYF01005198">
    <property type="protein sequence ID" value="VDN08297.1"/>
    <property type="molecule type" value="Genomic_DNA"/>
</dbReference>
<dbReference type="InterPro" id="IPR018491">
    <property type="entry name" value="SLC12_C"/>
</dbReference>
<dbReference type="STRING" id="103827.A0A0N5DBP1"/>
<dbReference type="PANTHER" id="PTHR11827">
    <property type="entry name" value="SOLUTE CARRIER FAMILY 12, CATION COTRANSPORTERS"/>
    <property type="match status" value="1"/>
</dbReference>
<dbReference type="AlphaFoldDB" id="A0A0N5DBP1"/>
<proteinExistence type="predicted"/>
<dbReference type="WBParaSite" id="TCLT_0001060801-mRNA-1">
    <property type="protein sequence ID" value="TCLT_0001060801-mRNA-1"/>
    <property type="gene ID" value="TCLT_0001060801"/>
</dbReference>
<evidence type="ECO:0000256" key="4">
    <source>
        <dbReference type="ARBA" id="ARBA00023136"/>
    </source>
</evidence>
<dbReference type="PANTHER" id="PTHR11827:SF72">
    <property type="entry name" value="GH08340P"/>
    <property type="match status" value="1"/>
</dbReference>
<dbReference type="InterPro" id="IPR004842">
    <property type="entry name" value="SLC12A_fam"/>
</dbReference>
<evidence type="ECO:0000313" key="8">
    <source>
        <dbReference type="WBParaSite" id="TCLT_0001060801-mRNA-1"/>
    </source>
</evidence>
<reference evidence="6 7" key="2">
    <citation type="submission" date="2018-11" db="EMBL/GenBank/DDBJ databases">
        <authorList>
            <consortium name="Pathogen Informatics"/>
        </authorList>
    </citation>
    <scope>NUCLEOTIDE SEQUENCE [LARGE SCALE GENOMIC DNA]</scope>
</reference>
<dbReference type="GO" id="GO:0015377">
    <property type="term" value="F:chloride:monoatomic cation symporter activity"/>
    <property type="evidence" value="ECO:0007669"/>
    <property type="project" value="InterPro"/>
</dbReference>
<protein>
    <submittedName>
        <fullName evidence="8">SLC12 domain-containing protein</fullName>
    </submittedName>
</protein>
<dbReference type="OrthoDB" id="2020542at2759"/>
<gene>
    <name evidence="6" type="ORF">TCLT_LOCUS10592</name>
</gene>
<evidence type="ECO:0000313" key="6">
    <source>
        <dbReference type="EMBL" id="VDN08297.1"/>
    </source>
</evidence>
<keyword evidence="3" id="KW-1133">Transmembrane helix</keyword>
<keyword evidence="4" id="KW-0472">Membrane</keyword>
<evidence type="ECO:0000259" key="5">
    <source>
        <dbReference type="Pfam" id="PF03522"/>
    </source>
</evidence>
<organism evidence="8">
    <name type="scientific">Thelazia callipaeda</name>
    <name type="common">Oriental eyeworm</name>
    <name type="synonym">Parasitic nematode</name>
    <dbReference type="NCBI Taxonomy" id="103827"/>
    <lineage>
        <taxon>Eukaryota</taxon>
        <taxon>Metazoa</taxon>
        <taxon>Ecdysozoa</taxon>
        <taxon>Nematoda</taxon>
        <taxon>Chromadorea</taxon>
        <taxon>Rhabditida</taxon>
        <taxon>Spirurina</taxon>
        <taxon>Spiruromorpha</taxon>
        <taxon>Thelazioidea</taxon>
        <taxon>Thelaziidae</taxon>
        <taxon>Thelazia</taxon>
    </lineage>
</organism>
<reference evidence="8" key="1">
    <citation type="submission" date="2017-02" db="UniProtKB">
        <authorList>
            <consortium name="WormBaseParasite"/>
        </authorList>
    </citation>
    <scope>IDENTIFICATION</scope>
</reference>
<dbReference type="Proteomes" id="UP000276776">
    <property type="component" value="Unassembled WGS sequence"/>
</dbReference>
<dbReference type="GO" id="GO:0016020">
    <property type="term" value="C:membrane"/>
    <property type="evidence" value="ECO:0007669"/>
    <property type="project" value="UniProtKB-SubCell"/>
</dbReference>
<evidence type="ECO:0000256" key="1">
    <source>
        <dbReference type="ARBA" id="ARBA00004141"/>
    </source>
</evidence>
<keyword evidence="2" id="KW-0812">Transmembrane</keyword>
<comment type="subcellular location">
    <subcellularLocation>
        <location evidence="1">Membrane</location>
        <topology evidence="1">Multi-pass membrane protein</topology>
    </subcellularLocation>
</comment>
<accession>A0A0N5DBP1</accession>
<sequence length="207" mass="24007">MQRSLAVDLSNFSRKKRLSMPQIIVDQNRKPRENDYKDGQTNDDQKVRFKMTRVQSEQEVDKRIHKAPEIISHTRDLSHFPSIANRSLNPNNTNSELCELERIFTFSRQESPLQHTINDKTSITTANRFKHSLEQRVIREAHSAVRLNKKIFEKSSTSALVVLNLPEPPKKESALSNYMEYLNVLTNNLRRVLLIRGSGSEVITMYS</sequence>
<evidence type="ECO:0000256" key="2">
    <source>
        <dbReference type="ARBA" id="ARBA00022692"/>
    </source>
</evidence>